<dbReference type="EMBL" id="JABFUD020000012">
    <property type="protein sequence ID" value="KAI5072079.1"/>
    <property type="molecule type" value="Genomic_DNA"/>
</dbReference>
<gene>
    <name evidence="1" type="ORF">GOP47_0012185</name>
</gene>
<reference evidence="1" key="1">
    <citation type="submission" date="2021-01" db="EMBL/GenBank/DDBJ databases">
        <title>Adiantum capillus-veneris genome.</title>
        <authorList>
            <person name="Fang Y."/>
            <person name="Liao Q."/>
        </authorList>
    </citation>
    <scope>NUCLEOTIDE SEQUENCE</scope>
    <source>
        <strain evidence="1">H3</strain>
        <tissue evidence="1">Leaf</tissue>
    </source>
</reference>
<proteinExistence type="predicted"/>
<keyword evidence="2" id="KW-1185">Reference proteome</keyword>
<dbReference type="Proteomes" id="UP000886520">
    <property type="component" value="Chromosome 12"/>
</dbReference>
<organism evidence="1 2">
    <name type="scientific">Adiantum capillus-veneris</name>
    <name type="common">Maidenhair fern</name>
    <dbReference type="NCBI Taxonomy" id="13818"/>
    <lineage>
        <taxon>Eukaryota</taxon>
        <taxon>Viridiplantae</taxon>
        <taxon>Streptophyta</taxon>
        <taxon>Embryophyta</taxon>
        <taxon>Tracheophyta</taxon>
        <taxon>Polypodiopsida</taxon>
        <taxon>Polypodiidae</taxon>
        <taxon>Polypodiales</taxon>
        <taxon>Pteridineae</taxon>
        <taxon>Pteridaceae</taxon>
        <taxon>Vittarioideae</taxon>
        <taxon>Adiantum</taxon>
    </lineage>
</organism>
<evidence type="ECO:0000313" key="2">
    <source>
        <dbReference type="Proteomes" id="UP000886520"/>
    </source>
</evidence>
<sequence>MAVTRHTMFIGMWGERELPQSGDEYHYIHRQGSNKGVRGAIEGGLLQLRVGSIFESKWGSNINIGNWELQQHRLQQRLWLHYLCPPQGYWRYFGCCEGCTSVVSGIGAINIDGSVGAMQVSMQGLAIGGLSFSWLSLVELNRGADFSRIVCEVSGTKVDTAICGNCWGSITIIHCSRDGSAIGRMDCSSDGGKLRLRQQVRVLWWLPSAWFSPQRRCLQQERLRLLRRQGGQHGHRQGLHHHCRLLSNALPVKQEMLPYGGVGFDCKQQVNRVGIACRGRLSLGGRTRITESVQSSARAAFSFCRWKEYYNDSTVMFPLLF</sequence>
<name>A0A9D4UQ81_ADICA</name>
<comment type="caution">
    <text evidence="1">The sequence shown here is derived from an EMBL/GenBank/DDBJ whole genome shotgun (WGS) entry which is preliminary data.</text>
</comment>
<accession>A0A9D4UQ81</accession>
<protein>
    <submittedName>
        <fullName evidence="1">Uncharacterized protein</fullName>
    </submittedName>
</protein>
<dbReference type="AlphaFoldDB" id="A0A9D4UQ81"/>
<evidence type="ECO:0000313" key="1">
    <source>
        <dbReference type="EMBL" id="KAI5072079.1"/>
    </source>
</evidence>